<proteinExistence type="predicted"/>
<dbReference type="OrthoDB" id="9802846at2"/>
<dbReference type="EMBL" id="LT607752">
    <property type="protein sequence ID" value="SCG39432.1"/>
    <property type="molecule type" value="Genomic_DNA"/>
</dbReference>
<sequence length="120" mass="13045">MTYPAFPWRPDNRGRSGLADPERHVADLVEAVLFTAPGERVNRPDFGAGLGQLLFAPVDDAVVGTAELQARSALQRWLGELIEVDDVRVDLAEAAVRVHVGYRLRATGRPAQVSVERGDG</sequence>
<dbReference type="SUPFAM" id="SSF160719">
    <property type="entry name" value="gpW/gp25-like"/>
    <property type="match status" value="1"/>
</dbReference>
<dbReference type="Gene3D" id="3.10.450.40">
    <property type="match status" value="1"/>
</dbReference>
<feature type="domain" description="IraD/Gp25-like" evidence="1">
    <location>
        <begin position="21"/>
        <end position="107"/>
    </location>
</feature>
<evidence type="ECO:0000313" key="2">
    <source>
        <dbReference type="EMBL" id="SCG39432.1"/>
    </source>
</evidence>
<evidence type="ECO:0000313" key="3">
    <source>
        <dbReference type="Proteomes" id="UP000198226"/>
    </source>
</evidence>
<name>A0A120F9N9_9ACTN</name>
<keyword evidence="3" id="KW-1185">Reference proteome</keyword>
<organism evidence="2 3">
    <name type="scientific">Micromonospora rifamycinica</name>
    <dbReference type="NCBI Taxonomy" id="291594"/>
    <lineage>
        <taxon>Bacteria</taxon>
        <taxon>Bacillati</taxon>
        <taxon>Actinomycetota</taxon>
        <taxon>Actinomycetes</taxon>
        <taxon>Micromonosporales</taxon>
        <taxon>Micromonosporaceae</taxon>
        <taxon>Micromonospora</taxon>
    </lineage>
</organism>
<dbReference type="InterPro" id="IPR007048">
    <property type="entry name" value="IraD/Gp25-like"/>
</dbReference>
<reference evidence="3" key="1">
    <citation type="submission" date="2016-06" db="EMBL/GenBank/DDBJ databases">
        <authorList>
            <person name="Varghese N."/>
            <person name="Submissions Spin"/>
        </authorList>
    </citation>
    <scope>NUCLEOTIDE SEQUENCE [LARGE SCALE GENOMIC DNA]</scope>
    <source>
        <strain evidence="3">DSM 44983</strain>
    </source>
</reference>
<dbReference type="Proteomes" id="UP000198226">
    <property type="component" value="Chromosome I"/>
</dbReference>
<gene>
    <name evidence="2" type="ORF">GA0070623_0547</name>
</gene>
<protein>
    <recommendedName>
        <fullName evidence="1">IraD/Gp25-like domain-containing protein</fullName>
    </recommendedName>
</protein>
<dbReference type="AlphaFoldDB" id="A0A120F9N9"/>
<dbReference type="RefSeq" id="WP_067303916.1">
    <property type="nucleotide sequence ID" value="NZ_CP109472.1"/>
</dbReference>
<dbReference type="Pfam" id="PF04965">
    <property type="entry name" value="GPW_gp25"/>
    <property type="match status" value="1"/>
</dbReference>
<evidence type="ECO:0000259" key="1">
    <source>
        <dbReference type="Pfam" id="PF04965"/>
    </source>
</evidence>
<accession>A0A120F9N9</accession>